<gene>
    <name evidence="2" type="ORF">F0185_32995</name>
</gene>
<dbReference type="InterPro" id="IPR018958">
    <property type="entry name" value="Knr4/Smi1-like_dom"/>
</dbReference>
<sequence>MSFLLTRQRMLDDLARFIKPALLIETPAEVDPALPVPAQWVAILHDQRQGRKLALGAYWHEVAARMPAVLDFLHTFAKPSVVLVEHSKAVSLLYPFMAKGVRHFYRGHPALRAVPAQFQAVWPRIPAQLRDFYMHIHNGWTFLSANSMGPLPVEDWAFLSDDRFDIDDDTAASMPCDISKVLTVLHNGGGDYLCLDFSAPDGVATGLIWWHEEPDTPEVVDFWAYLDAWISIHVDDADSVDMCGGNGGTAGG</sequence>
<dbReference type="EMBL" id="VUYU01000047">
    <property type="protein sequence ID" value="NHZ38366.1"/>
    <property type="molecule type" value="Genomic_DNA"/>
</dbReference>
<accession>A0ABX0LU34</accession>
<dbReference type="RefSeq" id="WP_167232824.1">
    <property type="nucleotide sequence ID" value="NZ_VUYU01000047.1"/>
</dbReference>
<evidence type="ECO:0000313" key="3">
    <source>
        <dbReference type="Proteomes" id="UP000785613"/>
    </source>
</evidence>
<dbReference type="Pfam" id="PF09346">
    <property type="entry name" value="SMI1_KNR4"/>
    <property type="match status" value="1"/>
</dbReference>
<protein>
    <submittedName>
        <fullName evidence="2">SMI1/KNR4 family protein</fullName>
    </submittedName>
</protein>
<organism evidence="2 3">
    <name type="scientific">Massilia rubra</name>
    <dbReference type="NCBI Taxonomy" id="2607910"/>
    <lineage>
        <taxon>Bacteria</taxon>
        <taxon>Pseudomonadati</taxon>
        <taxon>Pseudomonadota</taxon>
        <taxon>Betaproteobacteria</taxon>
        <taxon>Burkholderiales</taxon>
        <taxon>Oxalobacteraceae</taxon>
        <taxon>Telluria group</taxon>
        <taxon>Massilia</taxon>
    </lineage>
</organism>
<evidence type="ECO:0000259" key="1">
    <source>
        <dbReference type="Pfam" id="PF09346"/>
    </source>
</evidence>
<feature type="domain" description="Knr4/Smi1-like" evidence="1">
    <location>
        <begin position="124"/>
        <end position="230"/>
    </location>
</feature>
<proteinExistence type="predicted"/>
<reference evidence="2 3" key="1">
    <citation type="submission" date="2019-09" db="EMBL/GenBank/DDBJ databases">
        <title>Taxonomy of Antarctic Massilia spp.: description of Massilia rubra sp. nov., Massilia aquatica sp. nov., Massilia mucilaginosa sp. nov., Massilia frigida sp. nov. isolated from streams, lakes and regoliths.</title>
        <authorList>
            <person name="Holochova P."/>
            <person name="Sedlacek I."/>
            <person name="Kralova S."/>
            <person name="Maslanova I."/>
            <person name="Busse H.-J."/>
            <person name="Stankova E."/>
            <person name="Vrbovska V."/>
            <person name="Kovarovic V."/>
            <person name="Bartak M."/>
            <person name="Svec P."/>
            <person name="Pantucek R."/>
        </authorList>
    </citation>
    <scope>NUCLEOTIDE SEQUENCE [LARGE SCALE GENOMIC DNA]</scope>
    <source>
        <strain evidence="2 3">CCM 8692</strain>
    </source>
</reference>
<dbReference type="Proteomes" id="UP000785613">
    <property type="component" value="Unassembled WGS sequence"/>
</dbReference>
<keyword evidence="3" id="KW-1185">Reference proteome</keyword>
<comment type="caution">
    <text evidence="2">The sequence shown here is derived from an EMBL/GenBank/DDBJ whole genome shotgun (WGS) entry which is preliminary data.</text>
</comment>
<evidence type="ECO:0000313" key="2">
    <source>
        <dbReference type="EMBL" id="NHZ38366.1"/>
    </source>
</evidence>
<name>A0ABX0LU34_9BURK</name>